<dbReference type="AlphaFoldDB" id="A0A0G1PME4"/>
<evidence type="ECO:0000313" key="2">
    <source>
        <dbReference type="Proteomes" id="UP000034705"/>
    </source>
</evidence>
<sequence>MRYFFLILPFAFLIFLGAGCTSPKLEDPDANRATPVLQDTIPIYNVELGGSNDQPIELIVEPVEE</sequence>
<name>A0A0G1PME4_9BACT</name>
<accession>A0A0G1PME4</accession>
<evidence type="ECO:0000313" key="1">
    <source>
        <dbReference type="EMBL" id="KKU33969.1"/>
    </source>
</evidence>
<protein>
    <submittedName>
        <fullName evidence="1">Uncharacterized protein</fullName>
    </submittedName>
</protein>
<comment type="caution">
    <text evidence="1">The sequence shown here is derived from an EMBL/GenBank/DDBJ whole genome shotgun (WGS) entry which is preliminary data.</text>
</comment>
<dbReference type="PROSITE" id="PS51257">
    <property type="entry name" value="PROKAR_LIPOPROTEIN"/>
    <property type="match status" value="1"/>
</dbReference>
<proteinExistence type="predicted"/>
<dbReference type="Proteomes" id="UP000034705">
    <property type="component" value="Unassembled WGS sequence"/>
</dbReference>
<dbReference type="EMBL" id="LCMG01000006">
    <property type="protein sequence ID" value="KKU33969.1"/>
    <property type="molecule type" value="Genomic_DNA"/>
</dbReference>
<reference evidence="1 2" key="1">
    <citation type="journal article" date="2015" name="Nature">
        <title>rRNA introns, odd ribosomes, and small enigmatic genomes across a large radiation of phyla.</title>
        <authorList>
            <person name="Brown C.T."/>
            <person name="Hug L.A."/>
            <person name="Thomas B.C."/>
            <person name="Sharon I."/>
            <person name="Castelle C.J."/>
            <person name="Singh A."/>
            <person name="Wilkins M.J."/>
            <person name="Williams K.H."/>
            <person name="Banfield J.F."/>
        </authorList>
    </citation>
    <scope>NUCLEOTIDE SEQUENCE [LARGE SCALE GENOMIC DNA]</scope>
</reference>
<gene>
    <name evidence="1" type="ORF">UX45_C0006G0021</name>
</gene>
<organism evidence="1 2">
    <name type="scientific">Candidatus Uhrbacteria bacterium GW2011_GWF2_46_218</name>
    <dbReference type="NCBI Taxonomy" id="1619001"/>
    <lineage>
        <taxon>Bacteria</taxon>
        <taxon>Candidatus Uhriibacteriota</taxon>
    </lineage>
</organism>